<dbReference type="SUPFAM" id="SSF46785">
    <property type="entry name" value="Winged helix' DNA-binding domain"/>
    <property type="match status" value="1"/>
</dbReference>
<protein>
    <submittedName>
        <fullName evidence="3">NrpR regulatory domain-containing protein</fullName>
    </submittedName>
</protein>
<organism evidence="3 4">
    <name type="scientific">Haloarcula rubra</name>
    <dbReference type="NCBI Taxonomy" id="2487747"/>
    <lineage>
        <taxon>Archaea</taxon>
        <taxon>Methanobacteriati</taxon>
        <taxon>Methanobacteriota</taxon>
        <taxon>Stenosarchaea group</taxon>
        <taxon>Halobacteria</taxon>
        <taxon>Halobacteriales</taxon>
        <taxon>Haloarculaceae</taxon>
        <taxon>Haloarcula</taxon>
    </lineage>
</organism>
<feature type="domain" description="Ribonuclease R winged-helix" evidence="2">
    <location>
        <begin position="16"/>
        <end position="72"/>
    </location>
</feature>
<evidence type="ECO:0000313" key="4">
    <source>
        <dbReference type="Proteomes" id="UP001430377"/>
    </source>
</evidence>
<dbReference type="PANTHER" id="PTHR41964:SF1">
    <property type="entry name" value="GLOBAL NITROGEN REGULATOR NRPR"/>
    <property type="match status" value="1"/>
</dbReference>
<dbReference type="InterPro" id="IPR036984">
    <property type="entry name" value="NrpR_dom_sf"/>
</dbReference>
<dbReference type="AlphaFoldDB" id="A0AAW4PZJ9"/>
<comment type="caution">
    <text evidence="3">The sequence shown here is derived from an EMBL/GenBank/DDBJ whole genome shotgun (WGS) entry which is preliminary data.</text>
</comment>
<evidence type="ECO:0000313" key="3">
    <source>
        <dbReference type="EMBL" id="MBX0325981.1"/>
    </source>
</evidence>
<evidence type="ECO:0000259" key="2">
    <source>
        <dbReference type="Pfam" id="PF08461"/>
    </source>
</evidence>
<feature type="domain" description="NrpR regulatory" evidence="1">
    <location>
        <begin position="87"/>
        <end position="184"/>
    </location>
</feature>
<dbReference type="InterPro" id="IPR036390">
    <property type="entry name" value="WH_DNA-bd_sf"/>
</dbReference>
<dbReference type="Gene3D" id="3.30.70.1360">
    <property type="entry name" value="mj0159-like"/>
    <property type="match status" value="1"/>
</dbReference>
<gene>
    <name evidence="3" type="ORF">EGH21_23475</name>
</gene>
<dbReference type="Pfam" id="PF08461">
    <property type="entry name" value="WHD_RNase_R"/>
    <property type="match status" value="1"/>
</dbReference>
<dbReference type="InterPro" id="IPR038982">
    <property type="entry name" value="NrpR"/>
</dbReference>
<name>A0AAW4PZJ9_9EURY</name>
<accession>A0AAW4PZJ9</accession>
<dbReference type="RefSeq" id="WP_220620834.1">
    <property type="nucleotide sequence ID" value="NZ_RKLR01000025.1"/>
</dbReference>
<reference evidence="3 4" key="1">
    <citation type="submission" date="2021-06" db="EMBL/GenBank/DDBJ databases">
        <title>Halomicroarcula sp. a new haloarchaeum isolated from saline soil.</title>
        <authorList>
            <person name="Duran-Viseras A."/>
            <person name="Sanchez-Porro C."/>
            <person name="Ventosa A."/>
        </authorList>
    </citation>
    <scope>NUCLEOTIDE SEQUENCE [LARGE SCALE GENOMIC DNA]</scope>
    <source>
        <strain evidence="3 4">F13</strain>
    </source>
</reference>
<keyword evidence="4" id="KW-1185">Reference proteome</keyword>
<evidence type="ECO:0000259" key="1">
    <source>
        <dbReference type="Pfam" id="PF01995"/>
    </source>
</evidence>
<dbReference type="Proteomes" id="UP001430377">
    <property type="component" value="Unassembled WGS sequence"/>
</dbReference>
<dbReference type="Pfam" id="PF01995">
    <property type="entry name" value="NRD1_2"/>
    <property type="match status" value="1"/>
</dbReference>
<dbReference type="InterPro" id="IPR002846">
    <property type="entry name" value="NRD"/>
</dbReference>
<dbReference type="EMBL" id="RKLR01000025">
    <property type="protein sequence ID" value="MBX0325981.1"/>
    <property type="molecule type" value="Genomic_DNA"/>
</dbReference>
<dbReference type="InterPro" id="IPR013668">
    <property type="entry name" value="RNase_R_HTH_12"/>
</dbReference>
<dbReference type="PANTHER" id="PTHR41964">
    <property type="entry name" value="GLOBAL NITROGEN REGULATOR NRPR"/>
    <property type="match status" value="1"/>
</dbReference>
<proteinExistence type="predicted"/>
<sequence>MDGDLDERTYDLLRLIRQNEPIGSIRLVELMQRHGYTIQGRTIRLALSDLDERGLTEKVPGKGRRLTEAGSAALETGHVNARRERIRARIAMLTSRVTYDPLEDTGELVVAAAYLDEDAVGQALEVLSTLEETPLGPCPVAVSEADVTEPGDYRLALPSSLTLDGVLLSGGISTRLITGGIAEYDPEPDPSTVFCQSPDAAGGGIRRYIDVINGEGSTIDIVTLLLEAGRTDTLAALDGDVARLIIDNREFPLTRYEEGRDFAVETRSSLGGVVDLRRPREDGPFPGDAPDWEFCSLTYSAVGEIGLGLLTERDIADEWTTLYGTLRRNQFEAAGVTAAEF</sequence>